<dbReference type="Proteomes" id="UP000663868">
    <property type="component" value="Unassembled WGS sequence"/>
</dbReference>
<evidence type="ECO:0000313" key="2">
    <source>
        <dbReference type="EMBL" id="CAF4341319.1"/>
    </source>
</evidence>
<evidence type="ECO:0000313" key="3">
    <source>
        <dbReference type="Proteomes" id="UP000663868"/>
    </source>
</evidence>
<dbReference type="EMBL" id="CAJOBB010017649">
    <property type="protein sequence ID" value="CAF4341319.1"/>
    <property type="molecule type" value="Genomic_DNA"/>
</dbReference>
<feature type="non-terminal residue" evidence="2">
    <location>
        <position position="1"/>
    </location>
</feature>
<feature type="compositionally biased region" description="Low complexity" evidence="1">
    <location>
        <begin position="35"/>
        <end position="49"/>
    </location>
</feature>
<reference evidence="2" key="1">
    <citation type="submission" date="2021-02" db="EMBL/GenBank/DDBJ databases">
        <authorList>
            <person name="Nowell W R."/>
        </authorList>
    </citation>
    <scope>NUCLEOTIDE SEQUENCE</scope>
</reference>
<accession>A0A820KG70</accession>
<comment type="caution">
    <text evidence="2">The sequence shown here is derived from an EMBL/GenBank/DDBJ whole genome shotgun (WGS) entry which is preliminary data.</text>
</comment>
<proteinExistence type="predicted"/>
<gene>
    <name evidence="2" type="ORF">KXQ929_LOCUS47727</name>
</gene>
<dbReference type="AlphaFoldDB" id="A0A820KG70"/>
<evidence type="ECO:0000256" key="1">
    <source>
        <dbReference type="SAM" id="MobiDB-lite"/>
    </source>
</evidence>
<organism evidence="2 3">
    <name type="scientific">Adineta steineri</name>
    <dbReference type="NCBI Taxonomy" id="433720"/>
    <lineage>
        <taxon>Eukaryota</taxon>
        <taxon>Metazoa</taxon>
        <taxon>Spiralia</taxon>
        <taxon>Gnathifera</taxon>
        <taxon>Rotifera</taxon>
        <taxon>Eurotatoria</taxon>
        <taxon>Bdelloidea</taxon>
        <taxon>Adinetida</taxon>
        <taxon>Adinetidae</taxon>
        <taxon>Adineta</taxon>
    </lineage>
</organism>
<protein>
    <submittedName>
        <fullName evidence="2">Uncharacterized protein</fullName>
    </submittedName>
</protein>
<name>A0A820KG70_9BILA</name>
<sequence>MLSSFASQIGTLQALQQSYFNQWNPNWTAPQIPFPNQLPQYQQSLSLPSNAPPNNQTMRPQLPVQPNPNPNNNKAL</sequence>
<feature type="region of interest" description="Disordered" evidence="1">
    <location>
        <begin position="34"/>
        <end position="76"/>
    </location>
</feature>